<evidence type="ECO:0000256" key="10">
    <source>
        <dbReference type="SAM" id="MobiDB-lite"/>
    </source>
</evidence>
<dbReference type="InterPro" id="IPR035680">
    <property type="entry name" value="Clx_II_MBL"/>
</dbReference>
<protein>
    <recommendedName>
        <fullName evidence="5">hydroxyacylglutathione hydrolase</fullName>
        <ecNumber evidence="5">3.1.2.6</ecNumber>
    </recommendedName>
    <alternativeName>
        <fullName evidence="9">Glyoxalase II</fullName>
    </alternativeName>
</protein>
<accession>A0ABP1GCT3</accession>
<dbReference type="InterPro" id="IPR036866">
    <property type="entry name" value="RibonucZ/Hydroxyglut_hydro"/>
</dbReference>
<dbReference type="Gene3D" id="3.60.15.10">
    <property type="entry name" value="Ribonuclease Z/Hydroxyacylglutathione hydrolase-like"/>
    <property type="match status" value="1"/>
</dbReference>
<evidence type="ECO:0000256" key="2">
    <source>
        <dbReference type="ARBA" id="ARBA00001947"/>
    </source>
</evidence>
<keyword evidence="13" id="KW-1185">Reference proteome</keyword>
<dbReference type="EC" id="3.1.2.6" evidence="5"/>
<gene>
    <name evidence="12" type="primary">g13457</name>
    <name evidence="12" type="ORF">VP750_LOCUS11920</name>
</gene>
<feature type="region of interest" description="Disordered" evidence="10">
    <location>
        <begin position="226"/>
        <end position="248"/>
    </location>
</feature>
<evidence type="ECO:0000256" key="4">
    <source>
        <dbReference type="ARBA" id="ARBA00006759"/>
    </source>
</evidence>
<sequence>MCLSTQWTVSQASIAASLATERDDITKLRNLSVQRVPCLSDNYVWILQEAQSGKVAIVDPSEAAPVAEALEQRGLKPDYILNTHHHWDHTGGNLELKDRYKLTIVGPKADEERIPGIDVALADGETWQFGGLTMHVMDTPGHTRGHITLWFPEADALFPGDTLFALGCGRLFEGNAKQMWASLSKMLPLPRTATVFCAHEYTQSNAKFAAALDKSNDKLQQRKEAIDASRQKGEATVPSNLGDEFDTNPFLRPGDVNIRKSLGVPEGASDAEAFAAIRKAKDNA</sequence>
<dbReference type="Proteomes" id="UP001497392">
    <property type="component" value="Unassembled WGS sequence"/>
</dbReference>
<dbReference type="Pfam" id="PF16123">
    <property type="entry name" value="HAGH_C"/>
    <property type="match status" value="1"/>
</dbReference>
<reference evidence="12 13" key="1">
    <citation type="submission" date="2024-06" db="EMBL/GenBank/DDBJ databases">
        <authorList>
            <person name="Kraege A."/>
            <person name="Thomma B."/>
        </authorList>
    </citation>
    <scope>NUCLEOTIDE SEQUENCE [LARGE SCALE GENOMIC DNA]</scope>
</reference>
<dbReference type="NCBIfam" id="TIGR03413">
    <property type="entry name" value="GSH_gloB"/>
    <property type="match status" value="1"/>
</dbReference>
<evidence type="ECO:0000256" key="8">
    <source>
        <dbReference type="ARBA" id="ARBA00022833"/>
    </source>
</evidence>
<evidence type="ECO:0000313" key="12">
    <source>
        <dbReference type="EMBL" id="CAL5230014.1"/>
    </source>
</evidence>
<dbReference type="PANTHER" id="PTHR43705">
    <property type="entry name" value="HYDROXYACYLGLUTATHIONE HYDROLASE"/>
    <property type="match status" value="1"/>
</dbReference>
<proteinExistence type="inferred from homology"/>
<evidence type="ECO:0000256" key="9">
    <source>
        <dbReference type="ARBA" id="ARBA00031044"/>
    </source>
</evidence>
<comment type="caution">
    <text evidence="12">The sequence shown here is derived from an EMBL/GenBank/DDBJ whole genome shotgun (WGS) entry which is preliminary data.</text>
</comment>
<evidence type="ECO:0000256" key="1">
    <source>
        <dbReference type="ARBA" id="ARBA00001623"/>
    </source>
</evidence>
<feature type="domain" description="Metallo-beta-lactamase" evidence="11">
    <location>
        <begin position="41"/>
        <end position="199"/>
    </location>
</feature>
<dbReference type="EMBL" id="CAXHTA020000021">
    <property type="protein sequence ID" value="CAL5230014.1"/>
    <property type="molecule type" value="Genomic_DNA"/>
</dbReference>
<dbReference type="PIRSF" id="PIRSF005457">
    <property type="entry name" value="Glx"/>
    <property type="match status" value="1"/>
</dbReference>
<evidence type="ECO:0000256" key="6">
    <source>
        <dbReference type="ARBA" id="ARBA00022723"/>
    </source>
</evidence>
<evidence type="ECO:0000313" key="13">
    <source>
        <dbReference type="Proteomes" id="UP001497392"/>
    </source>
</evidence>
<organism evidence="12 13">
    <name type="scientific">Coccomyxa viridis</name>
    <dbReference type="NCBI Taxonomy" id="1274662"/>
    <lineage>
        <taxon>Eukaryota</taxon>
        <taxon>Viridiplantae</taxon>
        <taxon>Chlorophyta</taxon>
        <taxon>core chlorophytes</taxon>
        <taxon>Trebouxiophyceae</taxon>
        <taxon>Trebouxiophyceae incertae sedis</taxon>
        <taxon>Coccomyxaceae</taxon>
        <taxon>Coccomyxa</taxon>
    </lineage>
</organism>
<dbReference type="SUPFAM" id="SSF56281">
    <property type="entry name" value="Metallo-hydrolase/oxidoreductase"/>
    <property type="match status" value="1"/>
</dbReference>
<comment type="similarity">
    <text evidence="4">Belongs to the metallo-beta-lactamase superfamily. Glyoxalase II family.</text>
</comment>
<keyword evidence="6" id="KW-0479">Metal-binding</keyword>
<dbReference type="PANTHER" id="PTHR43705:SF1">
    <property type="entry name" value="HYDROXYACYLGLUTATHIONE HYDROLASE GLOB"/>
    <property type="match status" value="1"/>
</dbReference>
<dbReference type="InterPro" id="IPR032282">
    <property type="entry name" value="HAGH_C"/>
</dbReference>
<evidence type="ECO:0000256" key="5">
    <source>
        <dbReference type="ARBA" id="ARBA00011917"/>
    </source>
</evidence>
<dbReference type="InterPro" id="IPR017782">
    <property type="entry name" value="Hydroxyacylglutathione_Hdrlase"/>
</dbReference>
<dbReference type="HAMAP" id="MF_01374">
    <property type="entry name" value="Glyoxalase_2"/>
    <property type="match status" value="1"/>
</dbReference>
<dbReference type="InterPro" id="IPR001279">
    <property type="entry name" value="Metallo-B-lactamas"/>
</dbReference>
<keyword evidence="7" id="KW-0378">Hydrolase</keyword>
<name>A0ABP1GCT3_9CHLO</name>
<comment type="catalytic activity">
    <reaction evidence="1">
        <text>an S-(2-hydroxyacyl)glutathione + H2O = a 2-hydroxy carboxylate + glutathione + H(+)</text>
        <dbReference type="Rhea" id="RHEA:21864"/>
        <dbReference type="ChEBI" id="CHEBI:15377"/>
        <dbReference type="ChEBI" id="CHEBI:15378"/>
        <dbReference type="ChEBI" id="CHEBI:57925"/>
        <dbReference type="ChEBI" id="CHEBI:58896"/>
        <dbReference type="ChEBI" id="CHEBI:71261"/>
        <dbReference type="EC" id="3.1.2.6"/>
    </reaction>
</comment>
<dbReference type="CDD" id="cd07723">
    <property type="entry name" value="hydroxyacylglutathione_hydrolase_MBL-fold"/>
    <property type="match status" value="1"/>
</dbReference>
<evidence type="ECO:0000256" key="7">
    <source>
        <dbReference type="ARBA" id="ARBA00022801"/>
    </source>
</evidence>
<keyword evidence="8" id="KW-0862">Zinc</keyword>
<dbReference type="InterPro" id="IPR050110">
    <property type="entry name" value="Glyoxalase_II_hydrolase"/>
</dbReference>
<dbReference type="SMART" id="SM00849">
    <property type="entry name" value="Lactamase_B"/>
    <property type="match status" value="1"/>
</dbReference>
<comment type="pathway">
    <text evidence="3">Secondary metabolite metabolism; methylglyoxal degradation; (R)-lactate from methylglyoxal: step 2/2.</text>
</comment>
<evidence type="ECO:0000256" key="3">
    <source>
        <dbReference type="ARBA" id="ARBA00004963"/>
    </source>
</evidence>
<dbReference type="Pfam" id="PF00753">
    <property type="entry name" value="Lactamase_B"/>
    <property type="match status" value="1"/>
</dbReference>
<comment type="cofactor">
    <cofactor evidence="2">
        <name>Zn(2+)</name>
        <dbReference type="ChEBI" id="CHEBI:29105"/>
    </cofactor>
</comment>
<evidence type="ECO:0000259" key="11">
    <source>
        <dbReference type="SMART" id="SM00849"/>
    </source>
</evidence>